<dbReference type="InterPro" id="IPR001064">
    <property type="entry name" value="Beta/gamma_crystallin"/>
</dbReference>
<feature type="compositionally biased region" description="Basic and acidic residues" evidence="3">
    <location>
        <begin position="1561"/>
        <end position="1570"/>
    </location>
</feature>
<feature type="domain" description="Beta/gamma crystallin 'Greek key'" evidence="4">
    <location>
        <begin position="2877"/>
        <end position="2914"/>
    </location>
</feature>
<feature type="compositionally biased region" description="Basic and acidic residues" evidence="3">
    <location>
        <begin position="1158"/>
        <end position="1186"/>
    </location>
</feature>
<sequence length="3184" mass="341847">MRGETKASDITSSTPSLSLSVSVCFLPLSTRSFDQMSVSTECSFRSEADWDRQSEFSSTVSLDMAQPGSPLSPSKFFKVETNTLASSFPASLFIVISLVCFQNSEDKKGVLDRISSFFSGRRKRSSGRHHSDASSLSGSPASPSSPRSLVSAEEEDGQKTPTPSRKEGLSRSSTPSSPSVASLVDGGVDVPFADSDSSGRSSVREVVVCRVSGEKDSGKGEEPETAADPPNSASDLGFAESVVDEVSRRLQVNLEERLLTPNEDGVVSPTSLMALSVPVSMTPDSPRSPNLTSISLASKKTFVKVGEKGHSTALRGITLGSRSSTSQTVKAQKEQSSDVESLGVRTRSPISTGSLSGEKAATTRSPSPENEHAPGGDSPVQLHKAIWVETHLGEEEEEGGVREREREGEKGKAKIKEEEEGLRADSPPWLAVPATVIPEEDSVLQDAEGSLTSPTESSLTVGSTPPSAICPAANEGFQSAGPASKPASNPSSAEEKRNRVTRRTVNLPAKHRASDQRAITSPESNFEEDEPGREECGEDSTTQSSNAAQEKVLPTLQNNREAEFKNTNLDQSPTTNDTTQSATGPPEPVIQDKTDSDVSDFGDTSVEPEMYKTKPKAAESGEKSQGTKQTASSKRAIKAAEGQPPSASGPKSPSSAAGGKNVPTKAKGSSEATKRETYSVHQKEHSSEKSVAALPVLKDQSASSPSSPAKSKIPKRSPSDSGVKSPVTPDKTSVSEAPGSAAPPKLQKQPRQKEAVKSTTSTVKVGRKPGLEEAKGGKSVSGNTSPTKSSNKTGTKLMKEKKEDDCESENLLNGIKEDGEQKSVETGPPPDRGGLDLKDQLPTHLENSTSVSSKSRLPVSSPTKTSNDASQASGSIYRKGLSGQTDSNKAATTQKQSPEREGSSLEEDRPGSETPTLLPESPRTAQLSKPVFVCVSGTGGVQTVKPPKHLPKRGGEERDVPAASLCPPATKQDKTASPRLSKQSDNIKQQNKSPVKDWAETPASGSKLPTREAPKQKGQRGLSKPKPRNLQQSSNALTETSVNAKDVSSGGPVGDGEAIEACQSKIEEKQTKELEETKAISAVGEISGLGNSEATVTDAAQEIAEVVTDPGTEEQPSQKPVTDLDGVKTEQNQAKPAGAEAAGQADSGTQGDETTSPSEDRNNDGDVLQKPDATDIKSIPKEEKNAEAAPADDGVNDIMGKPPPEDGVHSEKTIDSDQKGATSGDLSIGGMNIVTSTAEPQNGTDAQLASNDLHGVKTEQNQAKPAGAEAAGQADSGTQGDETTSPSEDRNNDGDVLQKPPDATDIESIRVEEKNAKAAAADDGVNDMTCKPVSEEGVRSEKTIDSDQKDITSGGLPISGLNIVTSTAEPQNRTDAQLASNDSEPEAVHSGTSGPESTGVLRDQSTNESGSQSSSLRVGLVKDSVVEKRNKEEVNGKAAEVLGLETETVTVQELPKNVENQMNTEALLCAGECERREEDLKPNQKLNDTAGEGSDLQDRSAEQLTDGPVEGKAEKADAHPSLEEKRVQPEAEEEPKAVVPNVPIGERMEAELGRGAAQETDPQKRMPPVEKEEEEQQMQMDDNRNLKDEATPEETVLSPKMLKTESKDENKEKVIITKKQSMADQTTEAHTAGDAERPNDDLQKESEDLKALQKTSEKPILQVGASEELKTSGKKEPSAETIKGFNNTDSSEQSLAGGTKRDQDEDSHQISEKEPEKEKIENAQKTETPAELDSLGICSEGAKERKEAQRASDSLVKESKQQTQTTITDDNKHKNITALEKDGSEKSTRPQSDPKRTPETVRTETSESKVPEIKAKSTRDQTVEEAKGDTKPVEASGESLGSETATTNTIQYNTEVLQDQMSKQVRGQGVETTEPNENKPEAEVRDSSLESLTKDKAAADSVQKPGAVGGPKPVPVKPDQKSKRPDQDLKQNAEPVRTNSPEEPTENKTQVLDPAPVRVQKAEAAKENSAELIAGINTQKDKSVSPVEDKAEKLRTPDREPPASDVKQAQQSETLASDVQEKTNDARTESTSGKNLSRFKIEEKQQSLEKVVESGHKGAKDADQKREEQKAGVNKEFKTTVAQKEQRSATKQKQKESVPVGLDGVQKAGAAAGTQTSGEEKLLQPKEPKGDKRLSLSNPPKTDPPTSLQQDRKSPSTCPDVEHRHKPGKENRRTRSKKAPGGDDIQEPDDIHDFIRNIKEGGIPFSYPPKRHTVKKSRSPPSALPAIKEDHFERTFDPEEFQFGLRKKQSLFKDLSPAMVIKQKAARREERRKEEGCENKTSSQAVKSPTEDGGGTTGTDGGAENGQRAQPGKMPSRLERMSIISGLLSTSRTSRKTREETLSPVGPLEALPADKGSGEGGDPSPVMGGGLGTVSESALGSSSPLYLPTFPEIKLTDHLEKYLKKNKGDSDTSQTSLQQTKPDLKSGVMDQVADVPSPDVGLKGPPELPSNTNYSQKTSQNGLSISKAKVPAVRGSHRRPGKIVIHEHAQFGGEAFEVCGDVEDATAMRLSPIISIRVIRGCWLVYEKPGFQGRIIALEEGPTDQIVNMWAEEEGNPEAQNQTGEPVPTAPMVIGSLRLAVRDYSVPRIDLFTEINGLGRVSSYCDEAVELGSFGIPQTTGSIKVHSGVWLVYADPGFQGFTGVLEAGEYPCPESWGFPEPFVSSLRPLRMGAIRVEHPTDAKAVVFEKPNFDGECVEVDNDLYNLLEQVEEEGKSGVKRKTLCSVGSIKIIGGLWVGYQEADFEGQQYILEEGEYPEASEWGGSEGGLLSLRPLLADFQAPHVKLFREPNLNEVGVNVDLLGPVFNMEGIGHSTKTESVSVTAGVWVAFEQPGFSGELYVLEKGIYTTPEDWGAQNSKILSIQPVFHDALVGTTKFKVQLYSEPDFQGRMVILEGSTAALDDDFKPRSCKVLAGSWVAYDGAGFKNNMYVLEEGPYPDTEAMGLPSPDPGLRSMQTTGHELSLPSMVLFSKPGCRGRRTVLRGGAINLPQAGMNACVRSLLVEGGTWVLYEGSNYRGRQLLLHPSEVGDLCKLHGWQRIGSLRPLNQKQMYFRLRNRETSGVMSLTGTLDDIKLMRVQALEDTGGIEQIWLYRDGQISCKLVEHCCLGTTGSVVMAGSRLCVSPERGKDDQLWSITPEGLVRCHLNPGLNLQVKGGVQYDKNQVILSAFDDSKLSQRWTLEVL</sequence>
<feature type="compositionally biased region" description="Polar residues" evidence="3">
    <location>
        <begin position="2449"/>
        <end position="2464"/>
    </location>
</feature>
<feature type="compositionally biased region" description="Basic and acidic residues" evidence="3">
    <location>
        <begin position="212"/>
        <end position="222"/>
    </location>
</feature>
<feature type="compositionally biased region" description="Low complexity" evidence="3">
    <location>
        <begin position="644"/>
        <end position="660"/>
    </location>
</feature>
<feature type="compositionally biased region" description="Basic and acidic residues" evidence="3">
    <location>
        <begin position="1699"/>
        <end position="1724"/>
    </location>
</feature>
<feature type="region of interest" description="Disordered" evidence="3">
    <location>
        <begin position="1474"/>
        <end position="2231"/>
    </location>
</feature>
<feature type="compositionally biased region" description="Gly residues" evidence="3">
    <location>
        <begin position="2292"/>
        <end position="2304"/>
    </location>
</feature>
<feature type="compositionally biased region" description="Basic and acidic residues" evidence="3">
    <location>
        <begin position="1769"/>
        <end position="1832"/>
    </location>
</feature>
<feature type="compositionally biased region" description="Low complexity" evidence="3">
    <location>
        <begin position="1260"/>
        <end position="1277"/>
    </location>
</feature>
<feature type="compositionally biased region" description="Basic and acidic residues" evidence="3">
    <location>
        <begin position="1631"/>
        <end position="1657"/>
    </location>
</feature>
<feature type="compositionally biased region" description="Polar residues" evidence="3">
    <location>
        <begin position="1684"/>
        <end position="1696"/>
    </location>
</feature>
<feature type="compositionally biased region" description="Low complexity" evidence="3">
    <location>
        <begin position="170"/>
        <end position="184"/>
    </location>
</feature>
<name>A0A8S4ABZ4_9TELE</name>
<feature type="compositionally biased region" description="Polar residues" evidence="3">
    <location>
        <begin position="2411"/>
        <end position="2421"/>
    </location>
</feature>
<feature type="compositionally biased region" description="Polar residues" evidence="3">
    <location>
        <begin position="882"/>
        <end position="896"/>
    </location>
</feature>
<feature type="compositionally biased region" description="Basic and acidic residues" evidence="3">
    <location>
        <begin position="2039"/>
        <end position="2096"/>
    </location>
</feature>
<dbReference type="InterPro" id="IPR035992">
    <property type="entry name" value="Ricin_B-like_lectins"/>
</dbReference>
<dbReference type="SUPFAM" id="SSF49695">
    <property type="entry name" value="gamma-Crystallin-like"/>
    <property type="match status" value="3"/>
</dbReference>
<feature type="compositionally biased region" description="Basic and acidic residues" evidence="3">
    <location>
        <begin position="672"/>
        <end position="688"/>
    </location>
</feature>
<feature type="compositionally biased region" description="Polar residues" evidence="3">
    <location>
        <begin position="2007"/>
        <end position="2017"/>
    </location>
</feature>
<feature type="compositionally biased region" description="Polar residues" evidence="3">
    <location>
        <begin position="1362"/>
        <end position="1382"/>
    </location>
</feature>
<dbReference type="SMART" id="SM00247">
    <property type="entry name" value="XTALbg"/>
    <property type="match status" value="6"/>
</dbReference>
<feature type="compositionally biased region" description="Low complexity" evidence="3">
    <location>
        <begin position="1406"/>
        <end position="1415"/>
    </location>
</feature>
<feature type="compositionally biased region" description="Basic and acidic residues" evidence="3">
    <location>
        <begin position="2266"/>
        <end position="2278"/>
    </location>
</feature>
<dbReference type="InterPro" id="IPR050252">
    <property type="entry name" value="Beta/Gamma-Crystallin"/>
</dbReference>
<organism evidence="5 6">
    <name type="scientific">Menidia menidia</name>
    <name type="common">Atlantic silverside</name>
    <dbReference type="NCBI Taxonomy" id="238744"/>
    <lineage>
        <taxon>Eukaryota</taxon>
        <taxon>Metazoa</taxon>
        <taxon>Chordata</taxon>
        <taxon>Craniata</taxon>
        <taxon>Vertebrata</taxon>
        <taxon>Euteleostomi</taxon>
        <taxon>Actinopterygii</taxon>
        <taxon>Neopterygii</taxon>
        <taxon>Teleostei</taxon>
        <taxon>Neoteleostei</taxon>
        <taxon>Acanthomorphata</taxon>
        <taxon>Ovalentaria</taxon>
        <taxon>Atherinomorphae</taxon>
        <taxon>Atheriniformes</taxon>
        <taxon>Atherinopsidae</taxon>
        <taxon>Menidiinae</taxon>
        <taxon>Menidia</taxon>
    </lineage>
</organism>
<accession>A0A8S4ABZ4</accession>
<dbReference type="Pfam" id="PF00030">
    <property type="entry name" value="Crystall"/>
    <property type="match status" value="6"/>
</dbReference>
<feature type="compositionally biased region" description="Low complexity" evidence="3">
    <location>
        <begin position="1131"/>
        <end position="1148"/>
    </location>
</feature>
<feature type="compositionally biased region" description="Basic and acidic residues" evidence="3">
    <location>
        <begin position="1307"/>
        <end position="1316"/>
    </location>
</feature>
<feature type="compositionally biased region" description="Polar residues" evidence="3">
    <location>
        <begin position="1839"/>
        <end position="1875"/>
    </location>
</feature>
<feature type="region of interest" description="Disordered" evidence="3">
    <location>
        <begin position="2405"/>
        <end position="2478"/>
    </location>
</feature>
<feature type="compositionally biased region" description="Polar residues" evidence="3">
    <location>
        <begin position="780"/>
        <end position="794"/>
    </location>
</feature>
<feature type="region of interest" description="Disordered" evidence="3">
    <location>
        <begin position="309"/>
        <end position="1423"/>
    </location>
</feature>
<dbReference type="Gene3D" id="2.80.10.50">
    <property type="match status" value="1"/>
</dbReference>
<keyword evidence="6" id="KW-1185">Reference proteome</keyword>
<dbReference type="SUPFAM" id="SSF50370">
    <property type="entry name" value="Ricin B-like lectins"/>
    <property type="match status" value="1"/>
</dbReference>
<feature type="compositionally biased region" description="Basic and acidic residues" evidence="3">
    <location>
        <begin position="2150"/>
        <end position="2173"/>
    </location>
</feature>
<feature type="compositionally biased region" description="Basic and acidic residues" evidence="3">
    <location>
        <begin position="1960"/>
        <end position="1969"/>
    </location>
</feature>
<feature type="compositionally biased region" description="Basic residues" evidence="3">
    <location>
        <begin position="2209"/>
        <end position="2218"/>
    </location>
</feature>
<feature type="compositionally biased region" description="Polar residues" evidence="3">
    <location>
        <begin position="864"/>
        <end position="874"/>
    </location>
</feature>
<reference evidence="5" key="1">
    <citation type="submission" date="2021-05" db="EMBL/GenBank/DDBJ databases">
        <authorList>
            <person name="Tigano A."/>
        </authorList>
    </citation>
    <scope>NUCLEOTIDE SEQUENCE</scope>
</reference>
<comment type="caution">
    <text evidence="5">The sequence shown here is derived from an EMBL/GenBank/DDBJ whole genome shotgun (WGS) entry which is preliminary data.</text>
</comment>
<feature type="domain" description="Beta/gamma crystallin 'Greek key'" evidence="4">
    <location>
        <begin position="2682"/>
        <end position="2733"/>
    </location>
</feature>
<feature type="region of interest" description="Disordered" evidence="3">
    <location>
        <begin position="122"/>
        <end position="236"/>
    </location>
</feature>
<feature type="compositionally biased region" description="Polar residues" evidence="3">
    <location>
        <begin position="978"/>
        <end position="993"/>
    </location>
</feature>
<feature type="compositionally biased region" description="Basic and acidic residues" evidence="3">
    <location>
        <begin position="2118"/>
        <end position="2134"/>
    </location>
</feature>
<feature type="compositionally biased region" description="Basic and acidic residues" evidence="3">
    <location>
        <begin position="897"/>
        <end position="911"/>
    </location>
</feature>
<dbReference type="OrthoDB" id="9895617at2759"/>
<protein>
    <submittedName>
        <fullName evidence="5">(Atlantic silverside) hypothetical protein</fullName>
    </submittedName>
</protein>
<feature type="compositionally biased region" description="Polar residues" evidence="3">
    <location>
        <begin position="2135"/>
        <end position="2149"/>
    </location>
</feature>
<feature type="compositionally biased region" description="Polar residues" evidence="3">
    <location>
        <begin position="1618"/>
        <end position="1629"/>
    </location>
</feature>
<dbReference type="Proteomes" id="UP000677803">
    <property type="component" value="Unassembled WGS sequence"/>
</dbReference>
<feature type="domain" description="Beta/gamma crystallin 'Greek key'" evidence="4">
    <location>
        <begin position="2825"/>
        <end position="2867"/>
    </location>
</feature>
<evidence type="ECO:0000313" key="5">
    <source>
        <dbReference type="EMBL" id="CAG5866193.1"/>
    </source>
</evidence>
<feature type="compositionally biased region" description="Basic and acidic residues" evidence="3">
    <location>
        <begin position="1602"/>
        <end position="1615"/>
    </location>
</feature>
<feature type="compositionally biased region" description="Polar residues" evidence="3">
    <location>
        <begin position="450"/>
        <end position="466"/>
    </location>
</feature>
<feature type="compositionally biased region" description="Basic and acidic residues" evidence="3">
    <location>
        <begin position="1509"/>
        <end position="1529"/>
    </location>
</feature>
<feature type="compositionally biased region" description="Polar residues" evidence="3">
    <location>
        <begin position="2374"/>
        <end position="2384"/>
    </location>
</feature>
<feature type="compositionally biased region" description="Basic and acidic residues" evidence="3">
    <location>
        <begin position="1741"/>
        <end position="1760"/>
    </location>
</feature>
<feature type="compositionally biased region" description="Basic and acidic residues" evidence="3">
    <location>
        <begin position="1203"/>
        <end position="1218"/>
    </location>
</feature>
<gene>
    <name evidence="5" type="ORF">MMEN_LOCUS2935</name>
</gene>
<feature type="compositionally biased region" description="Low complexity" evidence="3">
    <location>
        <begin position="133"/>
        <end position="151"/>
    </location>
</feature>
<feature type="compositionally biased region" description="Basic and acidic residues" evidence="3">
    <location>
        <begin position="1979"/>
        <end position="2002"/>
    </location>
</feature>
<feature type="compositionally biased region" description="Polar residues" evidence="3">
    <location>
        <begin position="320"/>
        <end position="330"/>
    </location>
</feature>
<keyword evidence="2" id="KW-0677">Repeat</keyword>
<comment type="similarity">
    <text evidence="1">Belongs to the beta/gamma-crystallin family.</text>
</comment>
<feature type="region of interest" description="Disordered" evidence="3">
    <location>
        <begin position="2263"/>
        <end position="2384"/>
    </location>
</feature>
<feature type="domain" description="Beta/gamma crystallin 'Greek key'" evidence="4">
    <location>
        <begin position="2481"/>
        <end position="2520"/>
    </location>
</feature>
<feature type="compositionally biased region" description="Basic and acidic residues" evidence="3">
    <location>
        <begin position="399"/>
        <end position="423"/>
    </location>
</feature>
<evidence type="ECO:0000313" key="6">
    <source>
        <dbReference type="Proteomes" id="UP000677803"/>
    </source>
</evidence>
<feature type="compositionally biased region" description="Polar residues" evidence="3">
    <location>
        <begin position="623"/>
        <end position="633"/>
    </location>
</feature>
<feature type="compositionally biased region" description="Basic and acidic residues" evidence="3">
    <location>
        <begin position="2019"/>
        <end position="2028"/>
    </location>
</feature>
<feature type="domain" description="Beta/gamma crystallin 'Greek key'" evidence="4">
    <location>
        <begin position="3006"/>
        <end position="3047"/>
    </location>
</feature>
<feature type="compositionally biased region" description="Low complexity" evidence="3">
    <location>
        <begin position="479"/>
        <end position="492"/>
    </location>
</feature>
<feature type="compositionally biased region" description="Polar residues" evidence="3">
    <location>
        <begin position="555"/>
        <end position="583"/>
    </location>
</feature>
<feature type="compositionally biased region" description="Basic and acidic residues" evidence="3">
    <location>
        <begin position="1667"/>
        <end position="1678"/>
    </location>
</feature>
<feature type="compositionally biased region" description="Basic and acidic residues" evidence="3">
    <location>
        <begin position="1333"/>
        <end position="1350"/>
    </location>
</feature>
<feature type="domain" description="Beta/gamma crystallin 'Greek key'" evidence="4">
    <location>
        <begin position="2628"/>
        <end position="2670"/>
    </location>
</feature>
<evidence type="ECO:0000256" key="2">
    <source>
        <dbReference type="ARBA" id="ARBA00022737"/>
    </source>
</evidence>
<dbReference type="Gene3D" id="2.60.20.10">
    <property type="entry name" value="Crystallins"/>
    <property type="match status" value="6"/>
</dbReference>
<feature type="compositionally biased region" description="Low complexity" evidence="3">
    <location>
        <begin position="701"/>
        <end position="711"/>
    </location>
</feature>
<feature type="compositionally biased region" description="Basic and acidic residues" evidence="3">
    <location>
        <begin position="2189"/>
        <end position="2199"/>
    </location>
</feature>
<proteinExistence type="inferred from homology"/>
<dbReference type="InterPro" id="IPR011024">
    <property type="entry name" value="G_crystallin-like"/>
</dbReference>
<feature type="compositionally biased region" description="Basic and acidic residues" evidence="3">
    <location>
        <begin position="1918"/>
        <end position="1931"/>
    </location>
</feature>
<feature type="compositionally biased region" description="Polar residues" evidence="3">
    <location>
        <begin position="1029"/>
        <end position="1043"/>
    </location>
</feature>
<dbReference type="PROSITE" id="PS50915">
    <property type="entry name" value="CRYSTALLIN_BETA_GAMMA"/>
    <property type="match status" value="8"/>
</dbReference>
<feature type="domain" description="Beta/gamma crystallin 'Greek key'" evidence="4">
    <location>
        <begin position="2521"/>
        <end position="2553"/>
    </location>
</feature>
<dbReference type="PROSITE" id="PS50231">
    <property type="entry name" value="RICIN_B_LECTIN"/>
    <property type="match status" value="1"/>
</dbReference>
<feature type="compositionally biased region" description="Basic and acidic residues" evidence="3">
    <location>
        <begin position="1065"/>
        <end position="1078"/>
    </location>
</feature>
<feature type="domain" description="Beta/gamma crystallin 'Greek key'" evidence="4">
    <location>
        <begin position="2734"/>
        <end position="2776"/>
    </location>
</feature>
<dbReference type="PANTHER" id="PTHR11818:SF2">
    <property type="entry name" value="BETA_GAMMA CRYSTALLIN DOMAIN-CONTAINING PROTEIN 1"/>
    <property type="match status" value="1"/>
</dbReference>
<feature type="compositionally biased region" description="Basic and acidic residues" evidence="3">
    <location>
        <begin position="1581"/>
        <end position="1590"/>
    </location>
</feature>
<feature type="compositionally biased region" description="Low complexity" evidence="3">
    <location>
        <begin position="848"/>
        <end position="863"/>
    </location>
</feature>
<dbReference type="PANTHER" id="PTHR11818">
    <property type="entry name" value="BETA/GAMMA CRYSTALLIN"/>
    <property type="match status" value="1"/>
</dbReference>
<evidence type="ECO:0000256" key="3">
    <source>
        <dbReference type="SAM" id="MobiDB-lite"/>
    </source>
</evidence>
<feature type="compositionally biased region" description="Low complexity" evidence="3">
    <location>
        <begin position="194"/>
        <end position="211"/>
    </location>
</feature>
<evidence type="ECO:0000259" key="4">
    <source>
        <dbReference type="PROSITE" id="PS50915"/>
    </source>
</evidence>
<dbReference type="EMBL" id="CAJRST010002224">
    <property type="protein sequence ID" value="CAG5866193.1"/>
    <property type="molecule type" value="Genomic_DNA"/>
</dbReference>
<feature type="compositionally biased region" description="Polar residues" evidence="3">
    <location>
        <begin position="1233"/>
        <end position="1250"/>
    </location>
</feature>
<feature type="compositionally biased region" description="Basic and acidic residues" evidence="3">
    <location>
        <begin position="1876"/>
        <end position="1898"/>
    </location>
</feature>
<evidence type="ECO:0000256" key="1">
    <source>
        <dbReference type="ARBA" id="ARBA00009646"/>
    </source>
</evidence>
<feature type="compositionally biased region" description="Acidic residues" evidence="3">
    <location>
        <begin position="525"/>
        <end position="538"/>
    </location>
</feature>
<feature type="compositionally biased region" description="Polar residues" evidence="3">
    <location>
        <begin position="1937"/>
        <end position="1950"/>
    </location>
</feature>
<feature type="compositionally biased region" description="Basic and acidic residues" evidence="3">
    <location>
        <begin position="609"/>
        <end position="622"/>
    </location>
</feature>